<reference evidence="1" key="1">
    <citation type="journal article" date="2023" name="Science">
        <title>Genome structures resolve the early diversification of teleost fishes.</title>
        <authorList>
            <person name="Parey E."/>
            <person name="Louis A."/>
            <person name="Montfort J."/>
            <person name="Bouchez O."/>
            <person name="Roques C."/>
            <person name="Iampietro C."/>
            <person name="Lluch J."/>
            <person name="Castinel A."/>
            <person name="Donnadieu C."/>
            <person name="Desvignes T."/>
            <person name="Floi Bucao C."/>
            <person name="Jouanno E."/>
            <person name="Wen M."/>
            <person name="Mejri S."/>
            <person name="Dirks R."/>
            <person name="Jansen H."/>
            <person name="Henkel C."/>
            <person name="Chen W.J."/>
            <person name="Zahm M."/>
            <person name="Cabau C."/>
            <person name="Klopp C."/>
            <person name="Thompson A.W."/>
            <person name="Robinson-Rechavi M."/>
            <person name="Braasch I."/>
            <person name="Lecointre G."/>
            <person name="Bobe J."/>
            <person name="Postlethwait J.H."/>
            <person name="Berthelot C."/>
            <person name="Roest Crollius H."/>
            <person name="Guiguen Y."/>
        </authorList>
    </citation>
    <scope>NUCLEOTIDE SEQUENCE</scope>
    <source>
        <strain evidence="1">WJC10195</strain>
    </source>
</reference>
<evidence type="ECO:0000313" key="2">
    <source>
        <dbReference type="Proteomes" id="UP001152622"/>
    </source>
</evidence>
<gene>
    <name evidence="1" type="ORF">SKAU_G00176750</name>
</gene>
<evidence type="ECO:0000313" key="1">
    <source>
        <dbReference type="EMBL" id="KAJ8361150.1"/>
    </source>
</evidence>
<organism evidence="1 2">
    <name type="scientific">Synaphobranchus kaupii</name>
    <name type="common">Kaup's arrowtooth eel</name>
    <dbReference type="NCBI Taxonomy" id="118154"/>
    <lineage>
        <taxon>Eukaryota</taxon>
        <taxon>Metazoa</taxon>
        <taxon>Chordata</taxon>
        <taxon>Craniata</taxon>
        <taxon>Vertebrata</taxon>
        <taxon>Euteleostomi</taxon>
        <taxon>Actinopterygii</taxon>
        <taxon>Neopterygii</taxon>
        <taxon>Teleostei</taxon>
        <taxon>Anguilliformes</taxon>
        <taxon>Synaphobranchidae</taxon>
        <taxon>Synaphobranchus</taxon>
    </lineage>
</organism>
<dbReference type="AlphaFoldDB" id="A0A9Q1FLI6"/>
<accession>A0A9Q1FLI6</accession>
<keyword evidence="2" id="KW-1185">Reference proteome</keyword>
<proteinExistence type="predicted"/>
<name>A0A9Q1FLI6_SYNKA</name>
<dbReference type="EMBL" id="JAINUF010000005">
    <property type="protein sequence ID" value="KAJ8361150.1"/>
    <property type="molecule type" value="Genomic_DNA"/>
</dbReference>
<sequence length="99" mass="11367">MTQAVLEELTCKNAELEQIQKNQIKKGGIRFQVRSDWLIQLCAVLTGFNAHAAKDEADKIAADFLDLVLRVDLSLDEITAIRITRSHWKTLTNEQRFRL</sequence>
<comment type="caution">
    <text evidence="1">The sequence shown here is derived from an EMBL/GenBank/DDBJ whole genome shotgun (WGS) entry which is preliminary data.</text>
</comment>
<protein>
    <submittedName>
        <fullName evidence="1">Uncharacterized protein</fullName>
    </submittedName>
</protein>
<dbReference type="Proteomes" id="UP001152622">
    <property type="component" value="Chromosome 5"/>
</dbReference>